<proteinExistence type="predicted"/>
<evidence type="ECO:0000313" key="1">
    <source>
        <dbReference type="EMBL" id="WFR77553.1"/>
    </source>
</evidence>
<protein>
    <submittedName>
        <fullName evidence="1">Uncharacterized protein</fullName>
    </submittedName>
</protein>
<evidence type="ECO:0000313" key="2">
    <source>
        <dbReference type="Proteomes" id="UP001219584"/>
    </source>
</evidence>
<accession>A0ABY8HY43</accession>
<sequence>MFLPASELDTGLRTRDQEWQILNPRAQTQAGGVTSFSSRIGAPSGASPSMHALMLPSVSTLAEDDPYILSRNRDDRTAAGSMIFPLKERIKSAIASADNIPPIPGKRTCAQLDRDTTDTYQRYFQKINIITFE</sequence>
<name>A0ABY8HY43_9BURK</name>
<gene>
    <name evidence="1" type="ORF">P9875_17675</name>
</gene>
<organism evidence="1 2">
    <name type="scientific">Janthinobacterium rivuli</name>
    <dbReference type="NCBI Taxonomy" id="2751478"/>
    <lineage>
        <taxon>Bacteria</taxon>
        <taxon>Pseudomonadati</taxon>
        <taxon>Pseudomonadota</taxon>
        <taxon>Betaproteobacteria</taxon>
        <taxon>Burkholderiales</taxon>
        <taxon>Oxalobacteraceae</taxon>
        <taxon>Janthinobacterium</taxon>
    </lineage>
</organism>
<dbReference type="EMBL" id="CP121464">
    <property type="protein sequence ID" value="WFR77553.1"/>
    <property type="molecule type" value="Genomic_DNA"/>
</dbReference>
<dbReference type="RefSeq" id="WP_099402193.1">
    <property type="nucleotide sequence ID" value="NZ_CP121464.1"/>
</dbReference>
<reference evidence="1 2" key="1">
    <citation type="submission" date="2023-04" db="EMBL/GenBank/DDBJ databases">
        <title>Nanopore sequencing of Janthinobacterium from water.</title>
        <authorList>
            <person name="Ciuchcinski K."/>
            <person name="Rokowska A."/>
            <person name="Dziewit L."/>
        </authorList>
    </citation>
    <scope>NUCLEOTIDE SEQUENCE [LARGE SCALE GENOMIC DNA]</scope>
    <source>
        <strain evidence="1 2">DEMB2</strain>
    </source>
</reference>
<keyword evidence="2" id="KW-1185">Reference proteome</keyword>
<dbReference type="Proteomes" id="UP001219584">
    <property type="component" value="Chromosome"/>
</dbReference>